<sequence>MNAFNLPYQDILLGAQFLGAVGLIVLALFAEARLAAHGRTP</sequence>
<dbReference type="EMBL" id="FOFS01000007">
    <property type="protein sequence ID" value="SEQ48047.1"/>
    <property type="molecule type" value="Genomic_DNA"/>
</dbReference>
<evidence type="ECO:0000256" key="1">
    <source>
        <dbReference type="SAM" id="Phobius"/>
    </source>
</evidence>
<dbReference type="Proteomes" id="UP000199233">
    <property type="component" value="Unassembled WGS sequence"/>
</dbReference>
<evidence type="ECO:0000313" key="2">
    <source>
        <dbReference type="EMBL" id="SEQ48047.1"/>
    </source>
</evidence>
<organism evidence="2 3">
    <name type="scientific">Solimonas aquatica</name>
    <dbReference type="NCBI Taxonomy" id="489703"/>
    <lineage>
        <taxon>Bacteria</taxon>
        <taxon>Pseudomonadati</taxon>
        <taxon>Pseudomonadota</taxon>
        <taxon>Gammaproteobacteria</taxon>
        <taxon>Nevskiales</taxon>
        <taxon>Nevskiaceae</taxon>
        <taxon>Solimonas</taxon>
    </lineage>
</organism>
<reference evidence="2 3" key="1">
    <citation type="submission" date="2016-10" db="EMBL/GenBank/DDBJ databases">
        <authorList>
            <person name="de Groot N.N."/>
        </authorList>
    </citation>
    <scope>NUCLEOTIDE SEQUENCE [LARGE SCALE GENOMIC DNA]</scope>
    <source>
        <strain evidence="2 3">DSM 25927</strain>
    </source>
</reference>
<evidence type="ECO:0000313" key="3">
    <source>
        <dbReference type="Proteomes" id="UP000199233"/>
    </source>
</evidence>
<accession>A0A1H9GD85</accession>
<keyword evidence="1" id="KW-0812">Transmembrane</keyword>
<dbReference type="RefSeq" id="WP_281242414.1">
    <property type="nucleotide sequence ID" value="NZ_FOFS01000007.1"/>
</dbReference>
<dbReference type="AlphaFoldDB" id="A0A1H9GD85"/>
<gene>
    <name evidence="2" type="ORF">SAMN04488038_10728</name>
</gene>
<proteinExistence type="predicted"/>
<protein>
    <submittedName>
        <fullName evidence="2">Uncharacterized protein</fullName>
    </submittedName>
</protein>
<keyword evidence="1" id="KW-0472">Membrane</keyword>
<feature type="transmembrane region" description="Helical" evidence="1">
    <location>
        <begin position="12"/>
        <end position="30"/>
    </location>
</feature>
<keyword evidence="3" id="KW-1185">Reference proteome</keyword>
<keyword evidence="1" id="KW-1133">Transmembrane helix</keyword>
<name>A0A1H9GD85_9GAMM</name>